<dbReference type="PDBsum" id="2N17"/>
<accession>V9GZ93</accession>
<feature type="disulfide bond" evidence="3">
    <location>
        <begin position="7"/>
        <end position="43"/>
    </location>
</feature>
<dbReference type="Gene3D" id="3.30.60.30">
    <property type="match status" value="1"/>
</dbReference>
<name>V9GZ93_COPFO</name>
<dbReference type="SMR" id="V9GZ93"/>
<dbReference type="PDB" id="2N17">
    <property type="method" value="NMR"/>
    <property type="chains" value="A=1-52"/>
</dbReference>
<dbReference type="AlphaFoldDB" id="V9GZ93"/>
<dbReference type="PDB" id="2M25">
    <property type="method" value="NMR"/>
    <property type="chains" value="A=1-52"/>
</dbReference>
<dbReference type="PROSITE" id="PS51465">
    <property type="entry name" value="KAZAL_2"/>
    <property type="match status" value="1"/>
</dbReference>
<reference evidence="3" key="1">
    <citation type="journal article" date="2015" name="PLoS ONE">
        <title>A Kazal-Type Serine Protease Inhibitor from the Defense Gland Secretion of the Subterranean Termite Coptotermes formosanus Shiraki.</title>
        <authorList>
            <person name="Negulescu H."/>
            <person name="Guo Y."/>
            <person name="Garner T.P."/>
            <person name="Goodwin O.Y."/>
            <person name="Henderson G."/>
            <person name="Laine R.A."/>
            <person name="Macnaughtan M.A."/>
        </authorList>
    </citation>
    <scope>STRUCTURE BY NMR</scope>
    <scope>DISULFIDE BONDS</scope>
</reference>
<keyword evidence="2 3" id="KW-0002">3D-structure</keyword>
<proteinExistence type="evidence at protein level"/>
<dbReference type="InterPro" id="IPR002350">
    <property type="entry name" value="Kazal_dom"/>
</dbReference>
<dbReference type="EvolutionaryTrace" id="V9GZ93"/>
<dbReference type="InterPro" id="IPR036058">
    <property type="entry name" value="Kazal_dom_sf"/>
</dbReference>
<dbReference type="SUPFAM" id="SSF100895">
    <property type="entry name" value="Kazal-type serine protease inhibitors"/>
    <property type="match status" value="1"/>
</dbReference>
<evidence type="ECO:0000259" key="1">
    <source>
        <dbReference type="PROSITE" id="PS51465"/>
    </source>
</evidence>
<protein>
    <submittedName>
        <fullName evidence="2">Lysozyme-Protease Inhibitor Protein</fullName>
    </submittedName>
</protein>
<organism evidence="2">
    <name type="scientific">Coptotermes formosanus</name>
    <name type="common">Formosan subterranean termite</name>
    <dbReference type="NCBI Taxonomy" id="36987"/>
    <lineage>
        <taxon>Eukaryota</taxon>
        <taxon>Metazoa</taxon>
        <taxon>Ecdysozoa</taxon>
        <taxon>Arthropoda</taxon>
        <taxon>Hexapoda</taxon>
        <taxon>Insecta</taxon>
        <taxon>Pterygota</taxon>
        <taxon>Neoptera</taxon>
        <taxon>Polyneoptera</taxon>
        <taxon>Dictyoptera</taxon>
        <taxon>Blattodea</taxon>
        <taxon>Blattoidea</taxon>
        <taxon>Termitoidae</taxon>
        <taxon>Rhinotermitidae</taxon>
        <taxon>Coptotermes</taxon>
    </lineage>
</organism>
<feature type="domain" description="Kazal-like" evidence="1">
    <location>
        <begin position="1"/>
        <end position="45"/>
    </location>
</feature>
<evidence type="ECO:0000313" key="2">
    <source>
        <dbReference type="PDB" id="2M25"/>
    </source>
</evidence>
<evidence type="ECO:0007829" key="3">
    <source>
        <dbReference type="PDB" id="2N17"/>
    </source>
</evidence>
<dbReference type="CDD" id="cd00104">
    <property type="entry name" value="KAZAL_FS"/>
    <property type="match status" value="1"/>
</dbReference>
<dbReference type="Pfam" id="PF07648">
    <property type="entry name" value="Kazal_2"/>
    <property type="match status" value="1"/>
</dbReference>
<sequence length="52" mass="5821">MIYAPICATDGVSQRTFSNPCDLKVYNCWNPDNPYKEVKVGECDDANKPVPI</sequence>